<evidence type="ECO:0000259" key="4">
    <source>
        <dbReference type="Pfam" id="PF18322"/>
    </source>
</evidence>
<dbReference type="Gene3D" id="2.40.10.10">
    <property type="entry name" value="Trypsin-like serine proteases"/>
    <property type="match status" value="1"/>
</dbReference>
<evidence type="ECO:0000256" key="1">
    <source>
        <dbReference type="ARBA" id="ARBA00023157"/>
    </source>
</evidence>
<dbReference type="InterPro" id="IPR001254">
    <property type="entry name" value="Trypsin_dom"/>
</dbReference>
<organism evidence="5 6">
    <name type="scientific">Meganyctiphanes norvegica</name>
    <name type="common">Northern krill</name>
    <name type="synonym">Thysanopoda norvegica</name>
    <dbReference type="NCBI Taxonomy" id="48144"/>
    <lineage>
        <taxon>Eukaryota</taxon>
        <taxon>Metazoa</taxon>
        <taxon>Ecdysozoa</taxon>
        <taxon>Arthropoda</taxon>
        <taxon>Crustacea</taxon>
        <taxon>Multicrustacea</taxon>
        <taxon>Malacostraca</taxon>
        <taxon>Eumalacostraca</taxon>
        <taxon>Eucarida</taxon>
        <taxon>Euphausiacea</taxon>
        <taxon>Euphausiidae</taxon>
        <taxon>Meganyctiphanes</taxon>
    </lineage>
</organism>
<name>A0AAV2SRJ1_MEGNR</name>
<evidence type="ECO:0000313" key="5">
    <source>
        <dbReference type="EMBL" id="CAL4218262.1"/>
    </source>
</evidence>
<dbReference type="Pfam" id="PF18322">
    <property type="entry name" value="CLIP_1"/>
    <property type="match status" value="1"/>
</dbReference>
<dbReference type="InterPro" id="IPR041515">
    <property type="entry name" value="PPAF-2-like_Clip"/>
</dbReference>
<keyword evidence="6" id="KW-1185">Reference proteome</keyword>
<dbReference type="InterPro" id="IPR009003">
    <property type="entry name" value="Peptidase_S1_PA"/>
</dbReference>
<sequence length="218" mass="24643">MLTLEVIVAIKGGSGEFRCVPINDCQGLPTNHNGDQLIENFIDIRTINIKNTPTSKCPESLTVCCTDVTIQKEMTQKTSTQMECGIRHSDEIDIRINGFQEGQAQYGEFPWMVALLAGGNNLFLGGGSLIHPQVVLTAAHKPHDYYEEKHSNMNNQLTVRVGEWDFESNYEPDRHQDIPVKQVIYHPSFFRLPLFLLSQPYRLAVIVKKVVSNTQKNQ</sequence>
<dbReference type="PANTHER" id="PTHR24256">
    <property type="entry name" value="TRYPTASE-RELATED"/>
    <property type="match status" value="1"/>
</dbReference>
<dbReference type="GO" id="GO:0006508">
    <property type="term" value="P:proteolysis"/>
    <property type="evidence" value="ECO:0007669"/>
    <property type="project" value="InterPro"/>
</dbReference>
<evidence type="ECO:0000256" key="2">
    <source>
        <dbReference type="ARBA" id="ARBA00024195"/>
    </source>
</evidence>
<dbReference type="InterPro" id="IPR051487">
    <property type="entry name" value="Ser/Thr_Proteases_Immune/Dev"/>
</dbReference>
<comment type="caution">
    <text evidence="5">The sequence shown here is derived from an EMBL/GenBank/DDBJ whole genome shotgun (WGS) entry which is preliminary data.</text>
</comment>
<evidence type="ECO:0000259" key="3">
    <source>
        <dbReference type="Pfam" id="PF00089"/>
    </source>
</evidence>
<proteinExistence type="inferred from homology"/>
<reference evidence="5 6" key="1">
    <citation type="submission" date="2024-05" db="EMBL/GenBank/DDBJ databases">
        <authorList>
            <person name="Wallberg A."/>
        </authorList>
    </citation>
    <scope>NUCLEOTIDE SEQUENCE [LARGE SCALE GENOMIC DNA]</scope>
</reference>
<protein>
    <submittedName>
        <fullName evidence="5">Uncharacterized protein</fullName>
    </submittedName>
</protein>
<dbReference type="SUPFAM" id="SSF50494">
    <property type="entry name" value="Trypsin-like serine proteases"/>
    <property type="match status" value="1"/>
</dbReference>
<gene>
    <name evidence="5" type="ORF">MNOR_LOCUS38875</name>
</gene>
<dbReference type="GO" id="GO:0004252">
    <property type="term" value="F:serine-type endopeptidase activity"/>
    <property type="evidence" value="ECO:0007669"/>
    <property type="project" value="InterPro"/>
</dbReference>
<comment type="similarity">
    <text evidence="2">Belongs to the peptidase S1 family. CLIP subfamily.</text>
</comment>
<dbReference type="AlphaFoldDB" id="A0AAV2SRJ1"/>
<dbReference type="InterPro" id="IPR043504">
    <property type="entry name" value="Peptidase_S1_PA_chymotrypsin"/>
</dbReference>
<accession>A0AAV2SRJ1</accession>
<dbReference type="Proteomes" id="UP001497623">
    <property type="component" value="Unassembled WGS sequence"/>
</dbReference>
<evidence type="ECO:0000313" key="6">
    <source>
        <dbReference type="Proteomes" id="UP001497623"/>
    </source>
</evidence>
<keyword evidence="1" id="KW-1015">Disulfide bond</keyword>
<feature type="domain" description="PPAF-2-like Clip" evidence="4">
    <location>
        <begin position="14"/>
        <end position="65"/>
    </location>
</feature>
<feature type="non-terminal residue" evidence="5">
    <location>
        <position position="218"/>
    </location>
</feature>
<feature type="domain" description="Peptidase S1" evidence="3">
    <location>
        <begin position="103"/>
        <end position="189"/>
    </location>
</feature>
<dbReference type="Pfam" id="PF00089">
    <property type="entry name" value="Trypsin"/>
    <property type="match status" value="1"/>
</dbReference>
<dbReference type="EMBL" id="CAXKWB010093413">
    <property type="protein sequence ID" value="CAL4218262.1"/>
    <property type="molecule type" value="Genomic_DNA"/>
</dbReference>